<feature type="domain" description="Conserved hypothetical protein CHP02679 N terminus" evidence="2">
    <location>
        <begin position="39"/>
        <end position="263"/>
    </location>
</feature>
<gene>
    <name evidence="3" type="ORF">SAMN04487772_104130</name>
</gene>
<accession>A0A1H9ZVB2</accession>
<name>A0A1H9ZVB2_9FIRM</name>
<dbReference type="RefSeq" id="WP_177180620.1">
    <property type="nucleotide sequence ID" value="NZ_FOHN01000004.1"/>
</dbReference>
<dbReference type="EMBL" id="FOHN01000004">
    <property type="protein sequence ID" value="SES85652.1"/>
    <property type="molecule type" value="Genomic_DNA"/>
</dbReference>
<dbReference type="Pfam" id="PF09664">
    <property type="entry name" value="DUF2399"/>
    <property type="match status" value="1"/>
</dbReference>
<dbReference type="Pfam" id="PF11796">
    <property type="entry name" value="DUF3323"/>
    <property type="match status" value="1"/>
</dbReference>
<evidence type="ECO:0000313" key="3">
    <source>
        <dbReference type="EMBL" id="SES85652.1"/>
    </source>
</evidence>
<dbReference type="InterPro" id="IPR024466">
    <property type="entry name" value="CHP02679_N"/>
</dbReference>
<organism evidence="3 4">
    <name type="scientific">[Clostridium] polysaccharolyticum</name>
    <dbReference type="NCBI Taxonomy" id="29364"/>
    <lineage>
        <taxon>Bacteria</taxon>
        <taxon>Bacillati</taxon>
        <taxon>Bacillota</taxon>
        <taxon>Clostridia</taxon>
        <taxon>Lachnospirales</taxon>
        <taxon>Lachnospiraceae</taxon>
    </lineage>
</organism>
<proteinExistence type="predicted"/>
<reference evidence="3 4" key="1">
    <citation type="submission" date="2016-10" db="EMBL/GenBank/DDBJ databases">
        <authorList>
            <person name="de Groot N.N."/>
        </authorList>
    </citation>
    <scope>NUCLEOTIDE SEQUENCE [LARGE SCALE GENOMIC DNA]</scope>
    <source>
        <strain evidence="3 4">DSM 1801</strain>
    </source>
</reference>
<dbReference type="InterPro" id="IPR013495">
    <property type="entry name" value="CHP02679"/>
</dbReference>
<evidence type="ECO:0000259" key="1">
    <source>
        <dbReference type="Pfam" id="PF09664"/>
    </source>
</evidence>
<dbReference type="AlphaFoldDB" id="A0A1H9ZVB2"/>
<dbReference type="NCBIfam" id="TIGR02679">
    <property type="entry name" value="TIGR02679 family protein"/>
    <property type="match status" value="1"/>
</dbReference>
<sequence>MNSNHDDIEKCVGYFRSRPGFERLFLGIRDKYISLSYFGGNVKLTSLTSEEKEALEGFFQKPYHKNRTVTISVEQFQRALGETKFAHIKIEDIIEGYFGESLESKKEQKRREEQQWNKFLDRIESGFQDTFSLRWFRTVRQKGGAVYSYIRQFYHEDPDLLFDTLTLAMQGADAFPVWEEKRKRLDIFAADITGNPHFFDVGTKAHRLLFYLIEAYLEMHPIDQKMWELGDKQYEVEKRMEWMFQVGLLSDEISNRTVTYGVHLRKRNGKLHEGMEGFWEEKEPATIMLCQMRDVVEALGESEEVYVFENPSVFSVFIEKYKAKKVTAVCTSGQLMFTSLLLLDLLVKGGCVLYYSGDFDPEGLQIGDKLKGRYQDKLVLWHYRVEDYVKAKSDKVISKGSLTKLDKIQSVELSEVVECMRREKVAGYQEALAEEYEI</sequence>
<feature type="domain" description="DUF2399" evidence="1">
    <location>
        <begin position="291"/>
        <end position="434"/>
    </location>
</feature>
<dbReference type="STRING" id="29364.SAMN04487772_104130"/>
<keyword evidence="4" id="KW-1185">Reference proteome</keyword>
<evidence type="ECO:0000259" key="2">
    <source>
        <dbReference type="Pfam" id="PF11796"/>
    </source>
</evidence>
<evidence type="ECO:0000313" key="4">
    <source>
        <dbReference type="Proteomes" id="UP000199800"/>
    </source>
</evidence>
<protein>
    <submittedName>
        <fullName evidence="3">TIGR02679 family protein</fullName>
    </submittedName>
</protein>
<dbReference type="Proteomes" id="UP000199800">
    <property type="component" value="Unassembled WGS sequence"/>
</dbReference>
<dbReference type="InterPro" id="IPR024465">
    <property type="entry name" value="DUF2399"/>
</dbReference>